<dbReference type="SUPFAM" id="SSF141868">
    <property type="entry name" value="EAL domain-like"/>
    <property type="match status" value="1"/>
</dbReference>
<keyword evidence="1" id="KW-0472">Membrane</keyword>
<dbReference type="CDD" id="cd01948">
    <property type="entry name" value="EAL"/>
    <property type="match status" value="1"/>
</dbReference>
<dbReference type="Proteomes" id="UP000777774">
    <property type="component" value="Unassembled WGS sequence"/>
</dbReference>
<dbReference type="InterPro" id="IPR001633">
    <property type="entry name" value="EAL_dom"/>
</dbReference>
<feature type="domain" description="GGDEF" evidence="3">
    <location>
        <begin position="342"/>
        <end position="473"/>
    </location>
</feature>
<feature type="transmembrane region" description="Helical" evidence="1">
    <location>
        <begin position="183"/>
        <end position="203"/>
    </location>
</feature>
<dbReference type="InterPro" id="IPR050706">
    <property type="entry name" value="Cyclic-di-GMP_PDE-like"/>
</dbReference>
<feature type="transmembrane region" description="Helical" evidence="1">
    <location>
        <begin position="102"/>
        <end position="120"/>
    </location>
</feature>
<dbReference type="PROSITE" id="PS50887">
    <property type="entry name" value="GGDEF"/>
    <property type="match status" value="1"/>
</dbReference>
<evidence type="ECO:0000259" key="2">
    <source>
        <dbReference type="PROSITE" id="PS50883"/>
    </source>
</evidence>
<accession>A0ABX1K018</accession>
<dbReference type="NCBIfam" id="TIGR00254">
    <property type="entry name" value="GGDEF"/>
    <property type="match status" value="1"/>
</dbReference>
<dbReference type="Gene3D" id="3.30.70.270">
    <property type="match status" value="1"/>
</dbReference>
<feature type="transmembrane region" description="Helical" evidence="1">
    <location>
        <begin position="156"/>
        <end position="177"/>
    </location>
</feature>
<dbReference type="Pfam" id="PF00990">
    <property type="entry name" value="GGDEF"/>
    <property type="match status" value="1"/>
</dbReference>
<protein>
    <submittedName>
        <fullName evidence="4">EAL domain-containing protein</fullName>
    </submittedName>
</protein>
<keyword evidence="1" id="KW-0812">Transmembrane</keyword>
<dbReference type="Gene3D" id="3.20.20.450">
    <property type="entry name" value="EAL domain"/>
    <property type="match status" value="1"/>
</dbReference>
<proteinExistence type="predicted"/>
<dbReference type="SMART" id="SM00052">
    <property type="entry name" value="EAL"/>
    <property type="match status" value="1"/>
</dbReference>
<feature type="transmembrane region" description="Helical" evidence="1">
    <location>
        <begin position="6"/>
        <end position="30"/>
    </location>
</feature>
<dbReference type="InterPro" id="IPR035919">
    <property type="entry name" value="EAL_sf"/>
</dbReference>
<feature type="transmembrane region" description="Helical" evidence="1">
    <location>
        <begin position="126"/>
        <end position="149"/>
    </location>
</feature>
<evidence type="ECO:0000313" key="4">
    <source>
        <dbReference type="EMBL" id="NKY39928.1"/>
    </source>
</evidence>
<keyword evidence="1" id="KW-1133">Transmembrane helix</keyword>
<dbReference type="SMART" id="SM00267">
    <property type="entry name" value="GGDEF"/>
    <property type="match status" value="1"/>
</dbReference>
<dbReference type="PANTHER" id="PTHR33121">
    <property type="entry name" value="CYCLIC DI-GMP PHOSPHODIESTERASE PDEF"/>
    <property type="match status" value="1"/>
</dbReference>
<feature type="transmembrane region" description="Helical" evidence="1">
    <location>
        <begin position="75"/>
        <end position="95"/>
    </location>
</feature>
<gene>
    <name evidence="4" type="ORF">HGA02_10420</name>
</gene>
<dbReference type="PANTHER" id="PTHR33121:SF70">
    <property type="entry name" value="SIGNALING PROTEIN YKOW"/>
    <property type="match status" value="1"/>
</dbReference>
<dbReference type="Pfam" id="PF00563">
    <property type="entry name" value="EAL"/>
    <property type="match status" value="1"/>
</dbReference>
<comment type="caution">
    <text evidence="4">The sequence shown here is derived from an EMBL/GenBank/DDBJ whole genome shotgun (WGS) entry which is preliminary data.</text>
</comment>
<evidence type="ECO:0000259" key="3">
    <source>
        <dbReference type="PROSITE" id="PS50887"/>
    </source>
</evidence>
<dbReference type="EMBL" id="JAAXOY010000236">
    <property type="protein sequence ID" value="NKY39928.1"/>
    <property type="molecule type" value="Genomic_DNA"/>
</dbReference>
<reference evidence="4 5" key="1">
    <citation type="submission" date="2020-04" db="EMBL/GenBank/DDBJ databases">
        <title>MicrobeNet Type strains.</title>
        <authorList>
            <person name="Nicholson A.C."/>
        </authorList>
    </citation>
    <scope>NUCLEOTIDE SEQUENCE [LARGE SCALE GENOMIC DNA]</scope>
    <source>
        <strain evidence="4 5">ATCC BAA-787</strain>
    </source>
</reference>
<evidence type="ECO:0000256" key="1">
    <source>
        <dbReference type="SAM" id="Phobius"/>
    </source>
</evidence>
<dbReference type="InterPro" id="IPR029787">
    <property type="entry name" value="Nucleotide_cyclase"/>
</dbReference>
<feature type="domain" description="EAL" evidence="2">
    <location>
        <begin position="478"/>
        <end position="725"/>
    </location>
</feature>
<evidence type="ECO:0000313" key="5">
    <source>
        <dbReference type="Proteomes" id="UP000777774"/>
    </source>
</evidence>
<sequence length="746" mass="80404">MLGPVPVWVTVLQLLVAGLVAGFCVLHWLWRRGDARHPGAAWSLMWSADVALLLLVGGLFPLVPEGLPRDAVEVTHGLLVAGFLLIALPAAQAIGHGASVRWWVIAATVLLVARTASWFVPAPEAALVDVGCLLAAVLVVIVYVLVAFGRTPMGSLGTLLVIAGVESVAILLAGVLLPDEALSAILAALWAVPLAVGLEVLALRRLVGAQDTAARQHRMRDAVASLSNAAWFARDPERLLLTARDAARAVLADDTIEGSLRPIARGRFVAELFPAEGTDLDPHARSFLVDLAQIVAAAGERYHLNDRLHATAFSDPLTTLPNRRAVEQHLVDVLDRANVERTRVAVVYCDVDGFKRVNDELGHARGDALLARVADHLRTVVTGEDVLVGRLGGDEFVAIVARAPEDAALVALARSLREGFEDRSHGGRPTRLTVGVATWVPGDVVDPDALVRHADTAMLEAKRSRSGFRVFDRALRRRVEAERLQRVALEEAVALGQFTAHFQPVVDTTTLEVLQVEALARWNHHGHLVLPADWLDLAEESGLIVPIGLAVLRESRRALDRFQMPVAVNVASRQLTEPDALEQFETAWGDSYWEHLTLEITESALVQTVQAVPVLSELRARGARVAVDDFGTGYSSISRLGRLPVDVLKIDRSFIRELGTERGRGAVRAILALAENHGLDVVAEGVETAAQLTTLVDLGVRRVQGNFLGRATPSLPVRGPRPVTEAIPVVTPAHTLHSVPTARVGR</sequence>
<organism evidence="4 5">
    <name type="scientific">Cellulomonas septica</name>
    <dbReference type="NCBI Taxonomy" id="285080"/>
    <lineage>
        <taxon>Bacteria</taxon>
        <taxon>Bacillati</taxon>
        <taxon>Actinomycetota</taxon>
        <taxon>Actinomycetes</taxon>
        <taxon>Micrococcales</taxon>
        <taxon>Cellulomonadaceae</taxon>
        <taxon>Cellulomonas</taxon>
    </lineage>
</organism>
<feature type="transmembrane region" description="Helical" evidence="1">
    <location>
        <begin position="42"/>
        <end position="63"/>
    </location>
</feature>
<dbReference type="PROSITE" id="PS50883">
    <property type="entry name" value="EAL"/>
    <property type="match status" value="1"/>
</dbReference>
<dbReference type="RefSeq" id="WP_168678948.1">
    <property type="nucleotide sequence ID" value="NZ_JAAXOY010000236.1"/>
</dbReference>
<dbReference type="InterPro" id="IPR043128">
    <property type="entry name" value="Rev_trsase/Diguanyl_cyclase"/>
</dbReference>
<dbReference type="InterPro" id="IPR000160">
    <property type="entry name" value="GGDEF_dom"/>
</dbReference>
<name>A0ABX1K018_9CELL</name>
<dbReference type="CDD" id="cd01949">
    <property type="entry name" value="GGDEF"/>
    <property type="match status" value="1"/>
</dbReference>
<dbReference type="SUPFAM" id="SSF55073">
    <property type="entry name" value="Nucleotide cyclase"/>
    <property type="match status" value="1"/>
</dbReference>
<keyword evidence="5" id="KW-1185">Reference proteome</keyword>